<reference evidence="1 2" key="1">
    <citation type="journal article" date="2015" name="Nature">
        <title>rRNA introns, odd ribosomes, and small enigmatic genomes across a large radiation of phyla.</title>
        <authorList>
            <person name="Brown C.T."/>
            <person name="Hug L.A."/>
            <person name="Thomas B.C."/>
            <person name="Sharon I."/>
            <person name="Castelle C.J."/>
            <person name="Singh A."/>
            <person name="Wilkins M.J."/>
            <person name="Williams K.H."/>
            <person name="Banfield J.F."/>
        </authorList>
    </citation>
    <scope>NUCLEOTIDE SEQUENCE [LARGE SCALE GENOMIC DNA]</scope>
</reference>
<comment type="caution">
    <text evidence="1">The sequence shown here is derived from an EMBL/GenBank/DDBJ whole genome shotgun (WGS) entry which is preliminary data.</text>
</comment>
<dbReference type="Proteomes" id="UP000034664">
    <property type="component" value="Unassembled WGS sequence"/>
</dbReference>
<protein>
    <recommendedName>
        <fullName evidence="3">Nucleotidyl transferase, PF08843 family</fullName>
    </recommendedName>
</protein>
<evidence type="ECO:0008006" key="3">
    <source>
        <dbReference type="Google" id="ProtNLM"/>
    </source>
</evidence>
<accession>A0A0G0T154</accession>
<dbReference type="InterPro" id="IPR014942">
    <property type="entry name" value="AbiEii"/>
</dbReference>
<dbReference type="PATRIC" id="fig|1618482.3.peg.1172"/>
<dbReference type="AlphaFoldDB" id="A0A0G0T154"/>
<sequence>MFTKTLLPDTVRALKLVSNISIVKKAYLAGGTALALQIGHRISVDLDFFTPQIFDEKTLAGELSQMPDYKEEGTAWRTVWGKVANTKFSLFYYQYPLIKKTIPFAGIQMLSKEDIAAMKIHALEDRGTKRDFVDLYFLTKEFTLEQMLKFYDEKYGILEDHLYNIIRSMNYFIDAEIDDMPEMLLPVSWKEVKKFFQNQAIKLAKSKLKV</sequence>
<name>A0A0G0T154_9BACT</name>
<dbReference type="Pfam" id="PF08843">
    <property type="entry name" value="AbiEii"/>
    <property type="match status" value="2"/>
</dbReference>
<evidence type="ECO:0000313" key="1">
    <source>
        <dbReference type="EMBL" id="KKR70744.1"/>
    </source>
</evidence>
<organism evidence="1 2">
    <name type="scientific">Candidatus Roizmanbacteria bacterium GW2011_GWB1_40_7</name>
    <dbReference type="NCBI Taxonomy" id="1618482"/>
    <lineage>
        <taxon>Bacteria</taxon>
        <taxon>Candidatus Roizmaniibacteriota</taxon>
    </lineage>
</organism>
<dbReference type="EMBL" id="LBZM01000045">
    <property type="protein sequence ID" value="KKR70744.1"/>
    <property type="molecule type" value="Genomic_DNA"/>
</dbReference>
<evidence type="ECO:0000313" key="2">
    <source>
        <dbReference type="Proteomes" id="UP000034664"/>
    </source>
</evidence>
<gene>
    <name evidence="1" type="ORF">UU14_C0045G0007</name>
</gene>
<proteinExistence type="predicted"/>